<dbReference type="InterPro" id="IPR057240">
    <property type="entry name" value="ParB_dimer_C"/>
</dbReference>
<evidence type="ECO:0000313" key="6">
    <source>
        <dbReference type="EMBL" id="PRQ07760.1"/>
    </source>
</evidence>
<reference evidence="6 7" key="1">
    <citation type="submission" date="2018-03" db="EMBL/GenBank/DDBJ databases">
        <title>Draft Genome Sequences of the Obligatory Marine Myxobacteria Enhygromyxa salina SWB007.</title>
        <authorList>
            <person name="Poehlein A."/>
            <person name="Moghaddam J.A."/>
            <person name="Harms H."/>
            <person name="Alanjari M."/>
            <person name="Koenig G.M."/>
            <person name="Daniel R."/>
            <person name="Schaeberle T.F."/>
        </authorList>
    </citation>
    <scope>NUCLEOTIDE SEQUENCE [LARGE SCALE GENOMIC DNA]</scope>
    <source>
        <strain evidence="6 7">SWB007</strain>
    </source>
</reference>
<sequence>MSRSKRPALGRGLGALIPPPPAPTPQPSPGAGASGGDGASGIPKQLAIEAIEPNREQPRKRFNDERLRELAQSISAQGIIQPIVVTPIHAGAGAPAYQILAGERRWRAAQLAGLQTVPVVIRDTPEAERLEIALVENLQRADLDAIEEARAFEALIDLHAYTQAELAERVGKERSSVANALRLLKLPAKVQDLLIEGQLGMGHARALLGLESHAQMRELALEVVRKGMSVRQTEAEVRRRARPEPAPPEPDDEKKRHEIIVRDLEARIRRHLGVQARLRTGSKPKGPGTIELPYADLDELQRLLHHLLGDK</sequence>
<evidence type="ECO:0000256" key="2">
    <source>
        <dbReference type="ARBA" id="ARBA00022829"/>
    </source>
</evidence>
<name>A0A2S9YRQ7_9BACT</name>
<organism evidence="6 7">
    <name type="scientific">Enhygromyxa salina</name>
    <dbReference type="NCBI Taxonomy" id="215803"/>
    <lineage>
        <taxon>Bacteria</taxon>
        <taxon>Pseudomonadati</taxon>
        <taxon>Myxococcota</taxon>
        <taxon>Polyangia</taxon>
        <taxon>Nannocystales</taxon>
        <taxon>Nannocystaceae</taxon>
        <taxon>Enhygromyxa</taxon>
    </lineage>
</organism>
<dbReference type="FunFam" id="1.10.10.2830:FF:000001">
    <property type="entry name" value="Chromosome partitioning protein ParB"/>
    <property type="match status" value="1"/>
</dbReference>
<protein>
    <submittedName>
        <fullName evidence="6">Putative chromosome-partitioning protein ParB</fullName>
    </submittedName>
</protein>
<dbReference type="Pfam" id="PF23552">
    <property type="entry name" value="ParB_C"/>
    <property type="match status" value="1"/>
</dbReference>
<dbReference type="RefSeq" id="WP_106089550.1">
    <property type="nucleotide sequence ID" value="NZ_PVNL01000050.1"/>
</dbReference>
<dbReference type="Gene3D" id="1.10.10.2830">
    <property type="match status" value="1"/>
</dbReference>
<dbReference type="AlphaFoldDB" id="A0A2S9YRQ7"/>
<evidence type="ECO:0000256" key="4">
    <source>
        <dbReference type="SAM" id="MobiDB-lite"/>
    </source>
</evidence>
<evidence type="ECO:0000256" key="3">
    <source>
        <dbReference type="ARBA" id="ARBA00023125"/>
    </source>
</evidence>
<dbReference type="InterPro" id="IPR041468">
    <property type="entry name" value="HTH_ParB/Spo0J"/>
</dbReference>
<dbReference type="InterPro" id="IPR004437">
    <property type="entry name" value="ParB/RepB/Spo0J"/>
</dbReference>
<dbReference type="InterPro" id="IPR050336">
    <property type="entry name" value="Chromosome_partition/occlusion"/>
</dbReference>
<keyword evidence="3" id="KW-0238">DNA-binding</keyword>
<dbReference type="CDD" id="cd16393">
    <property type="entry name" value="SPO0J_N"/>
    <property type="match status" value="1"/>
</dbReference>
<dbReference type="SMART" id="SM00470">
    <property type="entry name" value="ParB"/>
    <property type="match status" value="1"/>
</dbReference>
<evidence type="ECO:0000313" key="7">
    <source>
        <dbReference type="Proteomes" id="UP000238823"/>
    </source>
</evidence>
<dbReference type="InterPro" id="IPR036086">
    <property type="entry name" value="ParB/Sulfiredoxin_sf"/>
</dbReference>
<evidence type="ECO:0000256" key="1">
    <source>
        <dbReference type="ARBA" id="ARBA00006295"/>
    </source>
</evidence>
<dbReference type="NCBIfam" id="TIGR00180">
    <property type="entry name" value="parB_part"/>
    <property type="match status" value="1"/>
</dbReference>
<evidence type="ECO:0000259" key="5">
    <source>
        <dbReference type="SMART" id="SM00470"/>
    </source>
</evidence>
<dbReference type="SUPFAM" id="SSF109709">
    <property type="entry name" value="KorB DNA-binding domain-like"/>
    <property type="match status" value="1"/>
</dbReference>
<comment type="caution">
    <text evidence="6">The sequence shown here is derived from an EMBL/GenBank/DDBJ whole genome shotgun (WGS) entry which is preliminary data.</text>
</comment>
<dbReference type="Pfam" id="PF02195">
    <property type="entry name" value="ParB_N"/>
    <property type="match status" value="1"/>
</dbReference>
<dbReference type="InterPro" id="IPR003115">
    <property type="entry name" value="ParB_N"/>
</dbReference>
<dbReference type="EMBL" id="PVNL01000050">
    <property type="protein sequence ID" value="PRQ07760.1"/>
    <property type="molecule type" value="Genomic_DNA"/>
</dbReference>
<dbReference type="GO" id="GO:0045881">
    <property type="term" value="P:positive regulation of sporulation resulting in formation of a cellular spore"/>
    <property type="evidence" value="ECO:0007669"/>
    <property type="project" value="TreeGrafter"/>
</dbReference>
<dbReference type="GO" id="GO:0005694">
    <property type="term" value="C:chromosome"/>
    <property type="evidence" value="ECO:0007669"/>
    <property type="project" value="TreeGrafter"/>
</dbReference>
<feature type="region of interest" description="Disordered" evidence="4">
    <location>
        <begin position="232"/>
        <end position="256"/>
    </location>
</feature>
<comment type="similarity">
    <text evidence="1">Belongs to the ParB family.</text>
</comment>
<feature type="domain" description="ParB-like N-terminal" evidence="5">
    <location>
        <begin position="44"/>
        <end position="138"/>
    </location>
</feature>
<accession>A0A2S9YRQ7</accession>
<dbReference type="Gene3D" id="3.90.1530.30">
    <property type="match status" value="1"/>
</dbReference>
<feature type="compositionally biased region" description="Pro residues" evidence="4">
    <location>
        <begin position="17"/>
        <end position="28"/>
    </location>
</feature>
<dbReference type="FunFam" id="3.90.1530.30:FF:000001">
    <property type="entry name" value="Chromosome partitioning protein ParB"/>
    <property type="match status" value="1"/>
</dbReference>
<dbReference type="GO" id="GO:0007059">
    <property type="term" value="P:chromosome segregation"/>
    <property type="evidence" value="ECO:0007669"/>
    <property type="project" value="UniProtKB-KW"/>
</dbReference>
<keyword evidence="2" id="KW-0159">Chromosome partition</keyword>
<dbReference type="Pfam" id="PF17762">
    <property type="entry name" value="HTH_ParB"/>
    <property type="match status" value="1"/>
</dbReference>
<gene>
    <name evidence="6" type="primary">parB</name>
    <name evidence="6" type="ORF">ENSA7_25280</name>
</gene>
<dbReference type="SUPFAM" id="SSF110849">
    <property type="entry name" value="ParB/Sulfiredoxin"/>
    <property type="match status" value="1"/>
</dbReference>
<dbReference type="GO" id="GO:0003677">
    <property type="term" value="F:DNA binding"/>
    <property type="evidence" value="ECO:0007669"/>
    <property type="project" value="UniProtKB-KW"/>
</dbReference>
<dbReference type="Proteomes" id="UP000238823">
    <property type="component" value="Unassembled WGS sequence"/>
</dbReference>
<dbReference type="PANTHER" id="PTHR33375">
    <property type="entry name" value="CHROMOSOME-PARTITIONING PROTEIN PARB-RELATED"/>
    <property type="match status" value="1"/>
</dbReference>
<proteinExistence type="inferred from homology"/>
<feature type="region of interest" description="Disordered" evidence="4">
    <location>
        <begin position="1"/>
        <end position="60"/>
    </location>
</feature>
<dbReference type="PANTHER" id="PTHR33375:SF1">
    <property type="entry name" value="CHROMOSOME-PARTITIONING PROTEIN PARB-RELATED"/>
    <property type="match status" value="1"/>
</dbReference>
<dbReference type="OrthoDB" id="9802051at2"/>